<dbReference type="AlphaFoldDB" id="A0A2N9L5K3"/>
<reference evidence="3" key="1">
    <citation type="submission" date="2018-02" db="EMBL/GenBank/DDBJ databases">
        <authorList>
            <person name="Hausmann B."/>
        </authorList>
    </citation>
    <scope>NUCLEOTIDE SEQUENCE [LARGE SCALE GENOMIC DNA]</scope>
    <source>
        <strain evidence="3">Peat soil MAG SbA5</strain>
    </source>
</reference>
<name>A0A2N9L5K3_9BACT</name>
<evidence type="ECO:0000313" key="3">
    <source>
        <dbReference type="Proteomes" id="UP000239735"/>
    </source>
</evidence>
<organism evidence="2 3">
    <name type="scientific">Candidatus Sulfuritelmatomonas gaucii</name>
    <dbReference type="NCBI Taxonomy" id="2043161"/>
    <lineage>
        <taxon>Bacteria</taxon>
        <taxon>Pseudomonadati</taxon>
        <taxon>Acidobacteriota</taxon>
        <taxon>Terriglobia</taxon>
        <taxon>Terriglobales</taxon>
        <taxon>Acidobacteriaceae</taxon>
        <taxon>Candidatus Sulfuritelmatomonas</taxon>
    </lineage>
</organism>
<protein>
    <recommendedName>
        <fullName evidence="1">DUF1638 domain-containing protein</fullName>
    </recommendedName>
</protein>
<accession>A0A2N9L5K3</accession>
<dbReference type="InterPro" id="IPR012437">
    <property type="entry name" value="DUF1638"/>
</dbReference>
<dbReference type="OrthoDB" id="9787351at2"/>
<dbReference type="EMBL" id="OKRB01000068">
    <property type="protein sequence ID" value="SPE18597.1"/>
    <property type="molecule type" value="Genomic_DNA"/>
</dbReference>
<dbReference type="Pfam" id="PF07796">
    <property type="entry name" value="DUF1638"/>
    <property type="match status" value="1"/>
</dbReference>
<gene>
    <name evidence="2" type="ORF">SBA5_160081</name>
</gene>
<evidence type="ECO:0000313" key="2">
    <source>
        <dbReference type="EMBL" id="SPE18597.1"/>
    </source>
</evidence>
<feature type="domain" description="DUF1638" evidence="1">
    <location>
        <begin position="59"/>
        <end position="243"/>
    </location>
</feature>
<sequence length="274" mass="31276">MNRLATSYRLQATNWKQEARSWQLVAAFMHLKAIVCQVFTREFEHILARSPHSVDLEIIPMGLHSLGVEMRPHLQERIDAADPLGYDAILLGYALCGRGTEGLRARRTQLILPRAHDCIGVLMGDRHRYADYFENHPGVYYRSPGWVEFQTPDLKLQPAFPSQKTALGEQSTLEEFIAKYGEDNGRYLYEQFSSFRRNYTGLTYISTGIPHDDACRTRARAEAEKENWDFEEVRGSLTLLDRLVNGPWDAADFLIVQPGQTIRANLSDSIVDAQ</sequence>
<dbReference type="Proteomes" id="UP000239735">
    <property type="component" value="Unassembled WGS sequence"/>
</dbReference>
<proteinExistence type="predicted"/>
<evidence type="ECO:0000259" key="1">
    <source>
        <dbReference type="Pfam" id="PF07796"/>
    </source>
</evidence>